<gene>
    <name evidence="1" type="ORF">BIY41_03130</name>
</gene>
<name>A0AAX0HUP0_XANCG</name>
<accession>A0AAX0HUP0</accession>
<dbReference type="EMBL" id="MKCQ01000022">
    <property type="protein sequence ID" value="OEY88335.1"/>
    <property type="molecule type" value="Genomic_DNA"/>
</dbReference>
<evidence type="ECO:0000313" key="1">
    <source>
        <dbReference type="EMBL" id="OEY88335.1"/>
    </source>
</evidence>
<protein>
    <submittedName>
        <fullName evidence="1">Uncharacterized protein</fullName>
    </submittedName>
</protein>
<dbReference type="AlphaFoldDB" id="A0AAX0HUP0"/>
<evidence type="ECO:0000313" key="2">
    <source>
        <dbReference type="Proteomes" id="UP000175852"/>
    </source>
</evidence>
<comment type="caution">
    <text evidence="1">The sequence shown here is derived from an EMBL/GenBank/DDBJ whole genome shotgun (WGS) entry which is preliminary data.</text>
</comment>
<sequence>MKLRVKRLFGICVDQYDLFASIRNGDPYFPWLRCWPGSFCHSIALISDDTSADGDTQHAVVILVINTGRIKEALCRNAVRDFEGFILRFFDLDRLNIILLVIRTYGSSCTSSQG</sequence>
<proteinExistence type="predicted"/>
<organism evidence="1 2">
    <name type="scientific">Xanthomonas campestris pv. glycines</name>
    <dbReference type="NCBI Taxonomy" id="473421"/>
    <lineage>
        <taxon>Bacteria</taxon>
        <taxon>Pseudomonadati</taxon>
        <taxon>Pseudomonadota</taxon>
        <taxon>Gammaproteobacteria</taxon>
        <taxon>Lysobacterales</taxon>
        <taxon>Lysobacteraceae</taxon>
        <taxon>Xanthomonas</taxon>
    </lineage>
</organism>
<dbReference type="Proteomes" id="UP000175852">
    <property type="component" value="Unassembled WGS sequence"/>
</dbReference>
<reference evidence="1 2" key="1">
    <citation type="submission" date="2016-09" db="EMBL/GenBank/DDBJ databases">
        <authorList>
            <person name="Wen S.-F."/>
            <person name="Lo A.-C."/>
            <person name="Lin C.-J."/>
            <person name="Tseng T.-T."/>
        </authorList>
    </citation>
    <scope>NUCLEOTIDE SEQUENCE [LARGE SCALE GENOMIC DNA]</scope>
    <source>
        <strain evidence="1 2">12609</strain>
    </source>
</reference>